<name>A0ABX1G7Z8_9MICC</name>
<dbReference type="RefSeq" id="WP_168153154.1">
    <property type="nucleotide sequence ID" value="NZ_JAAWVT010000010.1"/>
</dbReference>
<evidence type="ECO:0000313" key="1">
    <source>
        <dbReference type="EMBL" id="NKG22387.1"/>
    </source>
</evidence>
<comment type="caution">
    <text evidence="1">The sequence shown here is derived from an EMBL/GenBank/DDBJ whole genome shotgun (WGS) entry which is preliminary data.</text>
</comment>
<accession>A0ABX1G7Z8</accession>
<proteinExistence type="predicted"/>
<dbReference type="Proteomes" id="UP000746595">
    <property type="component" value="Unassembled WGS sequence"/>
</dbReference>
<sequence>MPVLVSLFIAIGYLMASGALAERQLLPAFLIIYGLQQLVFSTIVKNIAALRGNDGKHEVDESLTDDQ</sequence>
<gene>
    <name evidence="1" type="ORF">HED64_16950</name>
</gene>
<keyword evidence="2" id="KW-1185">Reference proteome</keyword>
<dbReference type="EMBL" id="JAAWVT010000010">
    <property type="protein sequence ID" value="NKG22387.1"/>
    <property type="molecule type" value="Genomic_DNA"/>
</dbReference>
<evidence type="ECO:0000313" key="2">
    <source>
        <dbReference type="Proteomes" id="UP000746595"/>
    </source>
</evidence>
<reference evidence="1 2" key="1">
    <citation type="submission" date="2020-04" db="EMBL/GenBank/DDBJ databases">
        <title>Paeniglutamicibacter sp. ANT13_2, a novel actinomycete isolated from sediment in Antarctica.</title>
        <authorList>
            <person name="Sakdapetsiri C."/>
            <person name="Pinyakong O."/>
        </authorList>
    </citation>
    <scope>NUCLEOTIDE SEQUENCE [LARGE SCALE GENOMIC DNA]</scope>
    <source>
        <strain evidence="1 2">ANT13_2</strain>
    </source>
</reference>
<organism evidence="1 2">
    <name type="scientific">Paeniglutamicibacter terrestris</name>
    <dbReference type="NCBI Taxonomy" id="2723403"/>
    <lineage>
        <taxon>Bacteria</taxon>
        <taxon>Bacillati</taxon>
        <taxon>Actinomycetota</taxon>
        <taxon>Actinomycetes</taxon>
        <taxon>Micrococcales</taxon>
        <taxon>Micrococcaceae</taxon>
        <taxon>Paeniglutamicibacter</taxon>
    </lineage>
</organism>
<protein>
    <submittedName>
        <fullName evidence="1">Uncharacterized protein</fullName>
    </submittedName>
</protein>